<evidence type="ECO:0000313" key="6">
    <source>
        <dbReference type="Proteomes" id="UP000315938"/>
    </source>
</evidence>
<accession>A0A553IIL1</accession>
<evidence type="ECO:0000259" key="4">
    <source>
        <dbReference type="Pfam" id="PF08545"/>
    </source>
</evidence>
<dbReference type="RefSeq" id="WP_064211851.1">
    <property type="nucleotide sequence ID" value="NZ_JACAOE010000001.1"/>
</dbReference>
<dbReference type="AlphaFoldDB" id="A0A553IIL1"/>
<dbReference type="EMBL" id="VKID01000001">
    <property type="protein sequence ID" value="TRY00045.1"/>
    <property type="molecule type" value="Genomic_DNA"/>
</dbReference>
<dbReference type="Gene3D" id="3.40.47.10">
    <property type="match status" value="1"/>
</dbReference>
<evidence type="ECO:0000313" key="5">
    <source>
        <dbReference type="EMBL" id="TRY00045.1"/>
    </source>
</evidence>
<dbReference type="InterPro" id="IPR013751">
    <property type="entry name" value="ACP_syn_III_N"/>
</dbReference>
<dbReference type="Proteomes" id="UP000315938">
    <property type="component" value="Unassembled WGS sequence"/>
</dbReference>
<keyword evidence="2" id="KW-0012">Acyltransferase</keyword>
<sequence length="344" mass="37879">MKDHVGIVGTGIYLPKERMTAKEISEKTNGVWTEEAVIEKLGIKTKVVPSSSLSDGTQEMGALAALDALKNTGIDPLDIDIILSVSEEWKEYPLTTSALYVQDRIGAINAWGIDVQNRCCTTVSALKMAKDMLLADPEVNVVMVVGGYRNGDFVDYSDKNMSMMFNLGAGGGAIILKKNYGKNLLLGSHMISDGSLSRTAGVEIGGIINPITKENMDEAKHSLRLLDPVKMKNRLNDVSMPNWYKCIDEYLRKSNLERKDIDFLNILHIKRSGHLSMLNDLGLTEDQTIYLEDYGHIGQIDQILTLHLALEQGKVKDGTVMAMIASGIGYVWAANIIQWGPMKS</sequence>
<evidence type="ECO:0000259" key="3">
    <source>
        <dbReference type="Pfam" id="PF08541"/>
    </source>
</evidence>
<dbReference type="Pfam" id="PF08541">
    <property type="entry name" value="ACP_syn_III_C"/>
    <property type="match status" value="1"/>
</dbReference>
<dbReference type="NCBIfam" id="NF005308">
    <property type="entry name" value="PRK06840.1"/>
    <property type="match status" value="1"/>
</dbReference>
<organism evidence="5 6">
    <name type="scientific">Acholeplasma laidlawii</name>
    <dbReference type="NCBI Taxonomy" id="2148"/>
    <lineage>
        <taxon>Bacteria</taxon>
        <taxon>Bacillati</taxon>
        <taxon>Mycoplasmatota</taxon>
        <taxon>Mollicutes</taxon>
        <taxon>Acholeplasmatales</taxon>
        <taxon>Acholeplasmataceae</taxon>
        <taxon>Acholeplasma</taxon>
    </lineage>
</organism>
<dbReference type="SUPFAM" id="SSF53901">
    <property type="entry name" value="Thiolase-like"/>
    <property type="match status" value="1"/>
</dbReference>
<evidence type="ECO:0000256" key="1">
    <source>
        <dbReference type="ARBA" id="ARBA00022679"/>
    </source>
</evidence>
<gene>
    <name evidence="5" type="ORF">FNV44_03090</name>
</gene>
<dbReference type="GO" id="GO:0006633">
    <property type="term" value="P:fatty acid biosynthetic process"/>
    <property type="evidence" value="ECO:0007669"/>
    <property type="project" value="InterPro"/>
</dbReference>
<reference evidence="5 6" key="1">
    <citation type="submission" date="2019-07" db="EMBL/GenBank/DDBJ databases">
        <title>Genome sequence of Acholeplasma laidlawii strain with increased resistance to erythromycin.</title>
        <authorList>
            <person name="Medvedeva E.S."/>
            <person name="Baranova N.B."/>
            <person name="Siniagina M.N."/>
            <person name="Mouzykantov A."/>
            <person name="Chernova O.A."/>
            <person name="Chernov V.M."/>
        </authorList>
    </citation>
    <scope>NUCLEOTIDE SEQUENCE [LARGE SCALE GENOMIC DNA]</scope>
    <source>
        <strain evidence="5 6">PG8REry</strain>
    </source>
</reference>
<evidence type="ECO:0000256" key="2">
    <source>
        <dbReference type="ARBA" id="ARBA00023315"/>
    </source>
</evidence>
<dbReference type="InterPro" id="IPR013747">
    <property type="entry name" value="ACP_syn_III_C"/>
</dbReference>
<dbReference type="GO" id="GO:0004315">
    <property type="term" value="F:3-oxoacyl-[acyl-carrier-protein] synthase activity"/>
    <property type="evidence" value="ECO:0007669"/>
    <property type="project" value="InterPro"/>
</dbReference>
<protein>
    <submittedName>
        <fullName evidence="5">3-oxoacyl-ACP synthase</fullName>
    </submittedName>
</protein>
<dbReference type="GO" id="GO:0044550">
    <property type="term" value="P:secondary metabolite biosynthetic process"/>
    <property type="evidence" value="ECO:0007669"/>
    <property type="project" value="TreeGrafter"/>
</dbReference>
<proteinExistence type="predicted"/>
<dbReference type="Pfam" id="PF08545">
    <property type="entry name" value="ACP_syn_III"/>
    <property type="match status" value="1"/>
</dbReference>
<dbReference type="PANTHER" id="PTHR34069:SF3">
    <property type="entry name" value="ACYL-COA:ACYL-COA ALKYLTRANSFERASE"/>
    <property type="match status" value="1"/>
</dbReference>
<feature type="domain" description="Beta-ketoacyl-[acyl-carrier-protein] synthase III C-terminal" evidence="3">
    <location>
        <begin position="251"/>
        <end position="339"/>
    </location>
</feature>
<keyword evidence="1" id="KW-0808">Transferase</keyword>
<dbReference type="PANTHER" id="PTHR34069">
    <property type="entry name" value="3-OXOACYL-[ACYL-CARRIER-PROTEIN] SYNTHASE 3"/>
    <property type="match status" value="1"/>
</dbReference>
<comment type="caution">
    <text evidence="5">The sequence shown here is derived from an EMBL/GenBank/DDBJ whole genome shotgun (WGS) entry which is preliminary data.</text>
</comment>
<feature type="domain" description="Beta-ketoacyl-[acyl-carrier-protein] synthase III N-terminal" evidence="4">
    <location>
        <begin position="113"/>
        <end position="194"/>
    </location>
</feature>
<dbReference type="InterPro" id="IPR016039">
    <property type="entry name" value="Thiolase-like"/>
</dbReference>
<name>A0A553IIL1_ACHLA</name>